<keyword evidence="6" id="KW-1185">Reference proteome</keyword>
<dbReference type="KEGG" id="mlz:F6J85_09055"/>
<evidence type="ECO:0000256" key="3">
    <source>
        <dbReference type="SAM" id="MobiDB-lite"/>
    </source>
</evidence>
<dbReference type="PROSITE" id="PS01031">
    <property type="entry name" value="SHSP"/>
    <property type="match status" value="1"/>
</dbReference>
<evidence type="ECO:0000259" key="4">
    <source>
        <dbReference type="PROSITE" id="PS01031"/>
    </source>
</evidence>
<evidence type="ECO:0000313" key="5">
    <source>
        <dbReference type="EMBL" id="QEW03237.1"/>
    </source>
</evidence>
<evidence type="ECO:0000256" key="1">
    <source>
        <dbReference type="PROSITE-ProRule" id="PRU00285"/>
    </source>
</evidence>
<dbReference type="InterPro" id="IPR031107">
    <property type="entry name" value="Small_HSP"/>
</dbReference>
<dbReference type="Proteomes" id="UP000325516">
    <property type="component" value="Chromosome"/>
</dbReference>
<sequence length="223" mass="24343">MTRLPEGGPCPHPQVAAQRPQGSAGGLAGRVSRPRARATRRQDQWHYPPLSMCVSVAVLPRQHHGSSPHGALRRKDATMARNLVRFDPFTGLDALRRSVMNDLLPDVRGKVPTTDIYTEGDKALIVEAHLPNFDEKDVTVTVDRGALVISAERREKEEDKDKKYVIRESSSSFYRSIVLPEQAEEGDITAKFTKGVLKVTIPLSGGAAPRSIAIGGGDEKNSS</sequence>
<name>A0A5J6L435_9MICO</name>
<gene>
    <name evidence="5" type="ORF">F6J85_09055</name>
</gene>
<comment type="similarity">
    <text evidence="1 2">Belongs to the small heat shock protein (HSP20) family.</text>
</comment>
<evidence type="ECO:0000313" key="6">
    <source>
        <dbReference type="Proteomes" id="UP000325516"/>
    </source>
</evidence>
<protein>
    <submittedName>
        <fullName evidence="5">Hsp20/alpha crystallin family protein</fullName>
    </submittedName>
</protein>
<feature type="region of interest" description="Disordered" evidence="3">
    <location>
        <begin position="1"/>
        <end position="44"/>
    </location>
</feature>
<proteinExistence type="inferred from homology"/>
<evidence type="ECO:0000256" key="2">
    <source>
        <dbReference type="RuleBase" id="RU003616"/>
    </source>
</evidence>
<dbReference type="CDD" id="cd06464">
    <property type="entry name" value="ACD_sHsps-like"/>
    <property type="match status" value="1"/>
</dbReference>
<feature type="domain" description="SHSP" evidence="4">
    <location>
        <begin position="105"/>
        <end position="217"/>
    </location>
</feature>
<dbReference type="Gene3D" id="2.60.40.790">
    <property type="match status" value="1"/>
</dbReference>
<reference evidence="6" key="1">
    <citation type="submission" date="2019-09" db="EMBL/GenBank/DDBJ databases">
        <title>Mumia zhuanghuii sp. nov. isolated from the intestinal contents of plateau pika (Ochotona curzoniae) in the Qinghai-Tibet plateau of China.</title>
        <authorList>
            <person name="Tian Z."/>
        </authorList>
    </citation>
    <scope>NUCLEOTIDE SEQUENCE [LARGE SCALE GENOMIC DNA]</scope>
    <source>
        <strain evidence="6">L-031</strain>
    </source>
</reference>
<dbReference type="AlphaFoldDB" id="A0A5J6L435"/>
<dbReference type="Pfam" id="PF00011">
    <property type="entry name" value="HSP20"/>
    <property type="match status" value="1"/>
</dbReference>
<dbReference type="InterPro" id="IPR008978">
    <property type="entry name" value="HSP20-like_chaperone"/>
</dbReference>
<accession>A0A5J6L435</accession>
<dbReference type="SUPFAM" id="SSF49764">
    <property type="entry name" value="HSP20-like chaperones"/>
    <property type="match status" value="1"/>
</dbReference>
<organism evidence="5 6">
    <name type="scientific">Microbacterium lushaniae</name>
    <dbReference type="NCBI Taxonomy" id="2614639"/>
    <lineage>
        <taxon>Bacteria</taxon>
        <taxon>Bacillati</taxon>
        <taxon>Actinomycetota</taxon>
        <taxon>Actinomycetes</taxon>
        <taxon>Micrococcales</taxon>
        <taxon>Microbacteriaceae</taxon>
        <taxon>Microbacterium</taxon>
    </lineage>
</organism>
<dbReference type="PANTHER" id="PTHR11527">
    <property type="entry name" value="HEAT-SHOCK PROTEIN 20 FAMILY MEMBER"/>
    <property type="match status" value="1"/>
</dbReference>
<dbReference type="EMBL" id="CP044232">
    <property type="protein sequence ID" value="QEW03237.1"/>
    <property type="molecule type" value="Genomic_DNA"/>
</dbReference>
<dbReference type="InterPro" id="IPR002068">
    <property type="entry name" value="A-crystallin/Hsp20_dom"/>
</dbReference>